<keyword evidence="3" id="KW-0169">Cobalamin biosynthesis</keyword>
<dbReference type="OrthoDB" id="9780708at2"/>
<name>A0A2B7ICS0_CUTAC</name>
<dbReference type="Pfam" id="PF02570">
    <property type="entry name" value="CbiC"/>
    <property type="match status" value="1"/>
</dbReference>
<accession>A0A2B7ICS0</accession>
<evidence type="ECO:0000256" key="2">
    <source>
        <dbReference type="ARBA" id="ARBA00009774"/>
    </source>
</evidence>
<dbReference type="InterPro" id="IPR003722">
    <property type="entry name" value="Cbl_synth_CobH/CbiC"/>
</dbReference>
<comment type="pathway">
    <text evidence="1">Cofactor biosynthesis; adenosylcobalamin biosynthesis.</text>
</comment>
<dbReference type="PANTHER" id="PTHR43588:SF1">
    <property type="entry name" value="COBALT-PRECORRIN-8 METHYLMUTASE"/>
    <property type="match status" value="1"/>
</dbReference>
<evidence type="ECO:0000256" key="4">
    <source>
        <dbReference type="ARBA" id="ARBA00023235"/>
    </source>
</evidence>
<dbReference type="Gene3D" id="3.40.50.10230">
    <property type="entry name" value="Cobalamin biosynthesis CobH/CbiC, precorrin-8X methylmutase"/>
    <property type="match status" value="1"/>
</dbReference>
<proteinExistence type="inferred from homology"/>
<dbReference type="Proteomes" id="UP000226191">
    <property type="component" value="Unassembled WGS sequence"/>
</dbReference>
<dbReference type="NCBIfam" id="NF006136">
    <property type="entry name" value="PRK08285.1"/>
    <property type="match status" value="1"/>
</dbReference>
<reference evidence="5 6" key="1">
    <citation type="submission" date="2017-02" db="EMBL/GenBank/DDBJ databases">
        <title>Prevalence of linear plasmids in Cutibacterium acnes isolates obtained from cancerous prostatic tissue.</title>
        <authorList>
            <person name="Davidsson S."/>
            <person name="Bruggemann H."/>
        </authorList>
    </citation>
    <scope>NUCLEOTIDE SEQUENCE [LARGE SCALE GENOMIC DNA]</scope>
    <source>
        <strain evidence="5 6">11-78</strain>
    </source>
</reference>
<evidence type="ECO:0000313" key="6">
    <source>
        <dbReference type="Proteomes" id="UP000226191"/>
    </source>
</evidence>
<dbReference type="EMBL" id="MVCE01000002">
    <property type="protein sequence ID" value="PGF34904.1"/>
    <property type="molecule type" value="Genomic_DNA"/>
</dbReference>
<comment type="similarity">
    <text evidence="2">Belongs to the CobH/CbiC family.</text>
</comment>
<evidence type="ECO:0000256" key="3">
    <source>
        <dbReference type="ARBA" id="ARBA00022573"/>
    </source>
</evidence>
<gene>
    <name evidence="5" type="primary">cobH</name>
    <name evidence="5" type="ORF">B1B09_04615</name>
</gene>
<keyword evidence="4" id="KW-0413">Isomerase</keyword>
<protein>
    <submittedName>
        <fullName evidence="5">Precorrin-8X methylmutase</fullName>
    </submittedName>
</protein>
<evidence type="ECO:0000313" key="5">
    <source>
        <dbReference type="EMBL" id="PGF34904.1"/>
    </source>
</evidence>
<dbReference type="SUPFAM" id="SSF63965">
    <property type="entry name" value="Precorrin-8X methylmutase CbiC/CobH"/>
    <property type="match status" value="1"/>
</dbReference>
<evidence type="ECO:0000256" key="1">
    <source>
        <dbReference type="ARBA" id="ARBA00004953"/>
    </source>
</evidence>
<dbReference type="PANTHER" id="PTHR43588">
    <property type="entry name" value="COBALT-PRECORRIN-8 METHYLMUTASE"/>
    <property type="match status" value="1"/>
</dbReference>
<dbReference type="InterPro" id="IPR036588">
    <property type="entry name" value="CobH/CbiC_sf"/>
</dbReference>
<comment type="caution">
    <text evidence="5">The sequence shown here is derived from an EMBL/GenBank/DDBJ whole genome shotgun (WGS) entry which is preliminary data.</text>
</comment>
<organism evidence="5 6">
    <name type="scientific">Cutibacterium acnes</name>
    <name type="common">Propionibacterium acnes</name>
    <dbReference type="NCBI Taxonomy" id="1747"/>
    <lineage>
        <taxon>Bacteria</taxon>
        <taxon>Bacillati</taxon>
        <taxon>Actinomycetota</taxon>
        <taxon>Actinomycetes</taxon>
        <taxon>Propionibacteriales</taxon>
        <taxon>Propionibacteriaceae</taxon>
        <taxon>Cutibacterium</taxon>
    </lineage>
</organism>
<dbReference type="GO" id="GO:0016993">
    <property type="term" value="F:precorrin-8X methylmutase activity"/>
    <property type="evidence" value="ECO:0007669"/>
    <property type="project" value="InterPro"/>
</dbReference>
<sequence length="217" mass="22951">MAHEYVNNGSDIYRESFRIIRSEANLDRFPTDVEGVVVRMIHAAADPAIADDIAFTPAVVTAARRALGDGAPILCDSSMTATGIIRSRLPRDNETICYIKDPRLADIAQAKDMTKTCAAVDLWTEEGKLDGAIVAIGNAPTALFRVLEVCEETGARPAAVVGIPVGFVGAAESKQALVDSKLGLEYLTLLGRRGGSAIAVAAVNAIASTDELTNSHR</sequence>
<dbReference type="GO" id="GO:0009236">
    <property type="term" value="P:cobalamin biosynthetic process"/>
    <property type="evidence" value="ECO:0007669"/>
    <property type="project" value="UniProtKB-KW"/>
</dbReference>
<dbReference type="AlphaFoldDB" id="A0A2B7ICS0"/>